<reference evidence="8 9" key="1">
    <citation type="journal article" date="2013" name="J. Mol. Microbiol. Biotechnol.">
        <title>Analysis of the Complete Genomes of Acholeplasma brassicae , A. palmae and A. laidlawii and Their Comparison to the Obligate Parasites from ' Candidatus Phytoplasma'.</title>
        <authorList>
            <person name="Kube M."/>
            <person name="Siewert C."/>
            <person name="Migdoll A.M."/>
            <person name="Duduk B."/>
            <person name="Holz S."/>
            <person name="Rabus R."/>
            <person name="Seemuller E."/>
            <person name="Mitrovic J."/>
            <person name="Muller I."/>
            <person name="Buttner C."/>
            <person name="Reinhardt R."/>
        </authorList>
    </citation>
    <scope>NUCLEOTIDE SEQUENCE [LARGE SCALE GENOMIC DNA]</scope>
    <source>
        <strain evidence="8 9">J233</strain>
    </source>
</reference>
<evidence type="ECO:0000256" key="3">
    <source>
        <dbReference type="ARBA" id="ARBA00023002"/>
    </source>
</evidence>
<dbReference type="InterPro" id="IPR018170">
    <property type="entry name" value="Aldo/ket_reductase_CS"/>
</dbReference>
<comment type="similarity">
    <text evidence="1">Belongs to the aldo/keto reductase family.</text>
</comment>
<dbReference type="HOGENOM" id="CLU_023205_0_1_14"/>
<dbReference type="EMBL" id="FO681347">
    <property type="protein sequence ID" value="CCV64084.1"/>
    <property type="molecule type" value="Genomic_DNA"/>
</dbReference>
<proteinExistence type="inferred from homology"/>
<name>U4KK77_ALTPJ</name>
<dbReference type="InterPro" id="IPR020471">
    <property type="entry name" value="AKR"/>
</dbReference>
<dbReference type="PROSITE" id="PS00063">
    <property type="entry name" value="ALDOKETO_REDUCTASE_3"/>
    <property type="match status" value="1"/>
</dbReference>
<dbReference type="Pfam" id="PF00248">
    <property type="entry name" value="Aldo_ket_red"/>
    <property type="match status" value="1"/>
</dbReference>
<dbReference type="Gene3D" id="3.20.20.100">
    <property type="entry name" value="NADP-dependent oxidoreductase domain"/>
    <property type="match status" value="1"/>
</dbReference>
<feature type="active site" description="Proton donor" evidence="4">
    <location>
        <position position="49"/>
    </location>
</feature>
<dbReference type="InterPro" id="IPR023210">
    <property type="entry name" value="NADP_OxRdtase_dom"/>
</dbReference>
<dbReference type="GO" id="GO:0016616">
    <property type="term" value="F:oxidoreductase activity, acting on the CH-OH group of donors, NAD or NADP as acceptor"/>
    <property type="evidence" value="ECO:0007669"/>
    <property type="project" value="UniProtKB-ARBA"/>
</dbReference>
<keyword evidence="2" id="KW-0521">NADP</keyword>
<dbReference type="FunFam" id="3.20.20.100:FF:000002">
    <property type="entry name" value="2,5-diketo-D-gluconic acid reductase A"/>
    <property type="match status" value="1"/>
</dbReference>
<dbReference type="AlphaFoldDB" id="U4KK77"/>
<evidence type="ECO:0000259" key="7">
    <source>
        <dbReference type="Pfam" id="PF00248"/>
    </source>
</evidence>
<organism evidence="8 9">
    <name type="scientific">Alteracholeplasma palmae (strain ATCC 49389 / J233)</name>
    <name type="common">Acholeplasma palmae</name>
    <dbReference type="NCBI Taxonomy" id="1318466"/>
    <lineage>
        <taxon>Bacteria</taxon>
        <taxon>Bacillati</taxon>
        <taxon>Mycoplasmatota</taxon>
        <taxon>Mollicutes</taxon>
        <taxon>Acholeplasmatales</taxon>
        <taxon>Acholeplasmataceae</taxon>
        <taxon>Acholeplasma</taxon>
    </lineage>
</organism>
<gene>
    <name evidence="8" type="ORF">BN85405070</name>
</gene>
<feature type="binding site" evidence="5">
    <location>
        <position position="108"/>
    </location>
    <ligand>
        <name>substrate</name>
    </ligand>
</feature>
<feature type="site" description="Lowers pKa of active site Tyr" evidence="6">
    <location>
        <position position="74"/>
    </location>
</feature>
<keyword evidence="3" id="KW-0560">Oxidoreductase</keyword>
<evidence type="ECO:0000256" key="5">
    <source>
        <dbReference type="PIRSR" id="PIRSR000097-2"/>
    </source>
</evidence>
<dbReference type="PANTHER" id="PTHR43827:SF3">
    <property type="entry name" value="NADP-DEPENDENT OXIDOREDUCTASE DOMAIN-CONTAINING PROTEIN"/>
    <property type="match status" value="1"/>
</dbReference>
<dbReference type="Proteomes" id="UP000032740">
    <property type="component" value="Chromosome"/>
</dbReference>
<evidence type="ECO:0000313" key="9">
    <source>
        <dbReference type="Proteomes" id="UP000032740"/>
    </source>
</evidence>
<dbReference type="PANTHER" id="PTHR43827">
    <property type="entry name" value="2,5-DIKETO-D-GLUCONIC ACID REDUCTASE"/>
    <property type="match status" value="1"/>
</dbReference>
<dbReference type="SUPFAM" id="SSF51430">
    <property type="entry name" value="NAD(P)-linked oxidoreductase"/>
    <property type="match status" value="1"/>
</dbReference>
<dbReference type="PROSITE" id="PS00798">
    <property type="entry name" value="ALDOKETO_REDUCTASE_1"/>
    <property type="match status" value="1"/>
</dbReference>
<protein>
    <submittedName>
        <fullName evidence="8">Aldo/keto reductase family protein</fullName>
    </submittedName>
</protein>
<accession>U4KK77</accession>
<dbReference type="PRINTS" id="PR00069">
    <property type="entry name" value="ALDKETRDTASE"/>
</dbReference>
<evidence type="ECO:0000256" key="6">
    <source>
        <dbReference type="PIRSR" id="PIRSR000097-3"/>
    </source>
</evidence>
<evidence type="ECO:0000313" key="8">
    <source>
        <dbReference type="EMBL" id="CCV64084.1"/>
    </source>
</evidence>
<dbReference type="PIRSF" id="PIRSF000097">
    <property type="entry name" value="AKR"/>
    <property type="match status" value="1"/>
</dbReference>
<evidence type="ECO:0000256" key="2">
    <source>
        <dbReference type="ARBA" id="ARBA00022857"/>
    </source>
</evidence>
<dbReference type="InterPro" id="IPR036812">
    <property type="entry name" value="NAD(P)_OxRdtase_dom_sf"/>
</dbReference>
<evidence type="ECO:0000256" key="4">
    <source>
        <dbReference type="PIRSR" id="PIRSR000097-1"/>
    </source>
</evidence>
<sequence length="280" mass="32242">MKYNKLSNGLKMPVLGLGTFLIEDGSSVYDTVLNALKIGYRHIDTAYMYRNEKGIGDAIRDSKIPREEIFITTKLSTQAMGNKELLEQSFQESLDKLQTNYVDLLIIHWPSHNEKINAITWEFLEEQYKNKKALAIGVSNFQRHHLEDLFKTAKIKPMINQVELHPGLSQVYLQKYLEKENIAITSYGPLMKGMVFEAPYIETLTEIAAKYNASVAQIIIAWGLKRNIFMIPKSVNEKRLLENFNAKDIKLENKDVERINQLNKGKRVYTDPDNNPIAPY</sequence>
<dbReference type="RefSeq" id="WP_026657391.1">
    <property type="nucleotide sequence ID" value="NC_022538.1"/>
</dbReference>
<keyword evidence="9" id="KW-1185">Reference proteome</keyword>
<dbReference type="OrthoDB" id="9804790at2"/>
<dbReference type="STRING" id="1318466.BN85405070"/>
<dbReference type="KEGG" id="apal:BN85405070"/>
<evidence type="ECO:0000256" key="1">
    <source>
        <dbReference type="ARBA" id="ARBA00007905"/>
    </source>
</evidence>
<feature type="domain" description="NADP-dependent oxidoreductase" evidence="7">
    <location>
        <begin position="15"/>
        <end position="263"/>
    </location>
</feature>